<dbReference type="EC" id="4.2.1.17" evidence="5"/>
<evidence type="ECO:0000313" key="6">
    <source>
        <dbReference type="Proteomes" id="UP000052232"/>
    </source>
</evidence>
<comment type="caution">
    <text evidence="5">The sequence shown here is derived from an EMBL/GenBank/DDBJ whole genome shotgun (WGS) entry which is preliminary data.</text>
</comment>
<organism evidence="5 6">
    <name type="scientific">Sphingobium cupriresistens LL01</name>
    <dbReference type="NCBI Taxonomy" id="1420583"/>
    <lineage>
        <taxon>Bacteria</taxon>
        <taxon>Pseudomonadati</taxon>
        <taxon>Pseudomonadota</taxon>
        <taxon>Alphaproteobacteria</taxon>
        <taxon>Sphingomonadales</taxon>
        <taxon>Sphingomonadaceae</taxon>
        <taxon>Sphingobium</taxon>
    </lineage>
</organism>
<evidence type="ECO:0000256" key="1">
    <source>
        <dbReference type="ARBA" id="ARBA00005254"/>
    </source>
</evidence>
<dbReference type="AlphaFoldDB" id="A0A0J7Y3B6"/>
<proteinExistence type="inferred from homology"/>
<sequence>MSQTLPEDAVIVERRGHVMLITLNRPAARNAVNHALWVGVGSALAEAERDVDVRVVVITGAGDQSFCAGADLKALSRGERIAPEDPEQLGWGFAGIVSHPISKPMVAAVNGTALGGGTEIALACDLVVAADSASFGLPEVKRGILAGAGGAFRLVQQLPHKIAMEMLLTGDPIDAARAMALGLANAVVPRADLIDAALALAERIAANAPLSVQASKRIALGIKDGAIASDESHWAANRRESALVMRSEDAREGPRAFAEKRMPSWKGC</sequence>
<name>A0A0J7Y3B6_9SPHN</name>
<dbReference type="EMBL" id="JACT01000001">
    <property type="protein sequence ID" value="KMS58187.1"/>
    <property type="molecule type" value="Genomic_DNA"/>
</dbReference>
<keyword evidence="6" id="KW-1185">Reference proteome</keyword>
<evidence type="ECO:0000256" key="4">
    <source>
        <dbReference type="RuleBase" id="RU003707"/>
    </source>
</evidence>
<comment type="similarity">
    <text evidence="1 4">Belongs to the enoyl-CoA hydratase/isomerase family.</text>
</comment>
<dbReference type="NCBIfam" id="NF006100">
    <property type="entry name" value="PRK08252.1"/>
    <property type="match status" value="1"/>
</dbReference>
<dbReference type="PROSITE" id="PS00166">
    <property type="entry name" value="ENOYL_COA_HYDRATASE"/>
    <property type="match status" value="1"/>
</dbReference>
<dbReference type="InterPro" id="IPR001753">
    <property type="entry name" value="Enoyl-CoA_hydra/iso"/>
</dbReference>
<dbReference type="Pfam" id="PF00378">
    <property type="entry name" value="ECH_1"/>
    <property type="match status" value="1"/>
</dbReference>
<gene>
    <name evidence="5" type="ORF">V473_08540</name>
</gene>
<evidence type="ECO:0000256" key="2">
    <source>
        <dbReference type="ARBA" id="ARBA00023098"/>
    </source>
</evidence>
<accession>A0A0J7Y3B6</accession>
<dbReference type="PANTHER" id="PTHR11941">
    <property type="entry name" value="ENOYL-COA HYDRATASE-RELATED"/>
    <property type="match status" value="1"/>
</dbReference>
<dbReference type="InterPro" id="IPR029045">
    <property type="entry name" value="ClpP/crotonase-like_dom_sf"/>
</dbReference>
<dbReference type="STRING" id="1420583.V473_08540"/>
<dbReference type="RefSeq" id="WP_066602460.1">
    <property type="nucleotide sequence ID" value="NZ_KQ130434.1"/>
</dbReference>
<dbReference type="Gene3D" id="3.90.226.10">
    <property type="entry name" value="2-enoyl-CoA Hydratase, Chain A, domain 1"/>
    <property type="match status" value="1"/>
</dbReference>
<dbReference type="Gene3D" id="1.10.12.10">
    <property type="entry name" value="Lyase 2-enoyl-coa Hydratase, Chain A, domain 2"/>
    <property type="match status" value="1"/>
</dbReference>
<dbReference type="PANTHER" id="PTHR11941:SF169">
    <property type="entry name" value="(7AS)-7A-METHYL-1,5-DIOXO-2,3,5,6,7,7A-HEXAHYDRO-1H-INDENE-CARBOXYL-COA HYDROLASE"/>
    <property type="match status" value="1"/>
</dbReference>
<protein>
    <submittedName>
        <fullName evidence="5">Enoyl-CoA hydratase</fullName>
        <ecNumber evidence="5">4.2.1.17</ecNumber>
    </submittedName>
</protein>
<dbReference type="InterPro" id="IPR014748">
    <property type="entry name" value="Enoyl-CoA_hydra_C"/>
</dbReference>
<dbReference type="PATRIC" id="fig|1420583.3.peg.1716"/>
<dbReference type="InterPro" id="IPR018376">
    <property type="entry name" value="Enoyl-CoA_hyd/isom_CS"/>
</dbReference>
<evidence type="ECO:0000313" key="5">
    <source>
        <dbReference type="EMBL" id="KMS58187.1"/>
    </source>
</evidence>
<dbReference type="SUPFAM" id="SSF52096">
    <property type="entry name" value="ClpP/crotonase"/>
    <property type="match status" value="1"/>
</dbReference>
<reference evidence="5 6" key="1">
    <citation type="journal article" date="2015" name="G3 (Bethesda)">
        <title>Insights into Ongoing Evolution of the Hexachlorocyclohexane Catabolic Pathway from Comparative Genomics of Ten Sphingomonadaceae Strains.</title>
        <authorList>
            <person name="Pearce S.L."/>
            <person name="Oakeshott J.G."/>
            <person name="Pandey G."/>
        </authorList>
    </citation>
    <scope>NUCLEOTIDE SEQUENCE [LARGE SCALE GENOMIC DNA]</scope>
    <source>
        <strain evidence="5 6">LL01</strain>
    </source>
</reference>
<dbReference type="Proteomes" id="UP000052232">
    <property type="component" value="Unassembled WGS sequence"/>
</dbReference>
<dbReference type="FunFam" id="3.90.226.10:FF:000009">
    <property type="entry name" value="Carnitinyl-CoA dehydratase"/>
    <property type="match status" value="1"/>
</dbReference>
<keyword evidence="2" id="KW-0443">Lipid metabolism</keyword>
<evidence type="ECO:0000256" key="3">
    <source>
        <dbReference type="ARBA" id="ARBA00023239"/>
    </source>
</evidence>
<dbReference type="GO" id="GO:0004300">
    <property type="term" value="F:enoyl-CoA hydratase activity"/>
    <property type="evidence" value="ECO:0007669"/>
    <property type="project" value="UniProtKB-EC"/>
</dbReference>
<keyword evidence="3 5" id="KW-0456">Lyase</keyword>
<dbReference type="CDD" id="cd06558">
    <property type="entry name" value="crotonase-like"/>
    <property type="match status" value="1"/>
</dbReference>
<dbReference type="GO" id="GO:0006635">
    <property type="term" value="P:fatty acid beta-oxidation"/>
    <property type="evidence" value="ECO:0007669"/>
    <property type="project" value="TreeGrafter"/>
</dbReference>